<comment type="pathway">
    <text evidence="7">Amino-acid biosynthesis.</text>
</comment>
<dbReference type="InterPro" id="IPR036188">
    <property type="entry name" value="FAD/NAD-bd_sf"/>
</dbReference>
<dbReference type="PRINTS" id="PR00419">
    <property type="entry name" value="ADXRDTASE"/>
</dbReference>
<evidence type="ECO:0000256" key="5">
    <source>
        <dbReference type="ARBA" id="ARBA00023014"/>
    </source>
</evidence>
<dbReference type="AlphaFoldDB" id="A0A1B9D467"/>
<dbReference type="GO" id="GO:0051536">
    <property type="term" value="F:iron-sulfur cluster binding"/>
    <property type="evidence" value="ECO:0007669"/>
    <property type="project" value="UniProtKB-KW"/>
</dbReference>
<keyword evidence="6" id="KW-0314">Glutamate biosynthesis</keyword>
<dbReference type="OrthoDB" id="9803192at2"/>
<evidence type="ECO:0000259" key="8">
    <source>
        <dbReference type="Pfam" id="PF07992"/>
    </source>
</evidence>
<keyword evidence="5" id="KW-0411">Iron-sulfur</keyword>
<dbReference type="InterPro" id="IPR028261">
    <property type="entry name" value="DPD_II"/>
</dbReference>
<evidence type="ECO:0000256" key="2">
    <source>
        <dbReference type="ARBA" id="ARBA00022723"/>
    </source>
</evidence>
<gene>
    <name evidence="10" type="primary">gltD</name>
    <name evidence="10" type="ORF">A5677_24190</name>
</gene>
<dbReference type="Gene3D" id="3.40.50.720">
    <property type="entry name" value="NAD(P)-binding Rossmann-like Domain"/>
    <property type="match status" value="1"/>
</dbReference>
<evidence type="ECO:0000313" key="11">
    <source>
        <dbReference type="Proteomes" id="UP000092683"/>
    </source>
</evidence>
<feature type="domain" description="FAD/NAD(P)-binding" evidence="8">
    <location>
        <begin position="145"/>
        <end position="459"/>
    </location>
</feature>
<keyword evidence="2" id="KW-0479">Metal-binding</keyword>
<dbReference type="GO" id="GO:0006537">
    <property type="term" value="P:glutamate biosynthetic process"/>
    <property type="evidence" value="ECO:0007669"/>
    <property type="project" value="UniProtKB-KW"/>
</dbReference>
<dbReference type="Pfam" id="PF07992">
    <property type="entry name" value="Pyr_redox_2"/>
    <property type="match status" value="1"/>
</dbReference>
<dbReference type="PANTHER" id="PTHR43100">
    <property type="entry name" value="GLUTAMATE SYNTHASE [NADPH] SMALL CHAIN"/>
    <property type="match status" value="1"/>
</dbReference>
<dbReference type="FunFam" id="1.10.1060.10:FF:000004">
    <property type="entry name" value="Glutamate synthase, small subunit"/>
    <property type="match status" value="1"/>
</dbReference>
<proteinExistence type="predicted"/>
<dbReference type="InterPro" id="IPR006005">
    <property type="entry name" value="Glut_synth_ssu1"/>
</dbReference>
<keyword evidence="3" id="KW-0560">Oxidoreductase</keyword>
<evidence type="ECO:0000256" key="4">
    <source>
        <dbReference type="ARBA" id="ARBA00023004"/>
    </source>
</evidence>
<dbReference type="SUPFAM" id="SSF46548">
    <property type="entry name" value="alpha-helical ferredoxin"/>
    <property type="match status" value="1"/>
</dbReference>
<evidence type="ECO:0000256" key="6">
    <source>
        <dbReference type="ARBA" id="ARBA00023164"/>
    </source>
</evidence>
<reference evidence="10 11" key="1">
    <citation type="submission" date="2016-06" db="EMBL/GenBank/DDBJ databases">
        <authorList>
            <person name="Kjaerup R.B."/>
            <person name="Dalgaard T.S."/>
            <person name="Juul-Madsen H.R."/>
        </authorList>
    </citation>
    <scope>NUCLEOTIDE SEQUENCE [LARGE SCALE GENOMIC DNA]</scope>
    <source>
        <strain evidence="10 11">E3012</strain>
    </source>
</reference>
<dbReference type="Gene3D" id="1.10.1060.10">
    <property type="entry name" value="Alpha-helical ferredoxin"/>
    <property type="match status" value="1"/>
</dbReference>
<dbReference type="GO" id="GO:0046872">
    <property type="term" value="F:metal ion binding"/>
    <property type="evidence" value="ECO:0007669"/>
    <property type="project" value="UniProtKB-KW"/>
</dbReference>
<dbReference type="EMBL" id="MBEE01000172">
    <property type="protein sequence ID" value="OCB49906.1"/>
    <property type="molecule type" value="Genomic_DNA"/>
</dbReference>
<dbReference type="Gene3D" id="3.50.50.60">
    <property type="entry name" value="FAD/NAD(P)-binding domain"/>
    <property type="match status" value="2"/>
</dbReference>
<dbReference type="SUPFAM" id="SSF51971">
    <property type="entry name" value="Nucleotide-binding domain"/>
    <property type="match status" value="2"/>
</dbReference>
<sequence length="488" mass="53138">MADPSGFLKYTHRELPKRRPVPLRLKDWHEVYEDFDEGTLREQATRCMDCGIPFCHNGCPLGNLIPEWNDLVRRGRWRDAIERLHATNNFPDFTGRLCPAPCEPACVLGINQDPVTIKQIELEIIDRAFEEGFVVPLPPDKLTGKKVAVVGSGPAGLAAAQQLTRAGHTVTVFERADRIGGLLRYGIPEFKMEKRVLDRRLDQMRSEGTEFRAGVNVGVDITAEQLRADFDAVVLAGGATAARDLPIPGRELDGIHQAMEYLPWGNRVQEGDDVLGPDGEPPITAKGKKVVIIGGGDTGADCLGTAHRQGPTVVHQFEIMPRPPETRAESTPWPTYPLMYRVSSAHEEGGERVFSVNTEQFIGEDGRVTALKAHEVTMQDGKFVKVEGSDFELEADLVLLAMGFVGPEREGLLTDLGVKLTDRGNVARGADFDTSVPGVFVAGDMGRGQSLIVWAIAEGRAAAAAVDRYLMGATALPAPVKPTAVPLQ</sequence>
<dbReference type="RefSeq" id="WP_065471808.1">
    <property type="nucleotide sequence ID" value="NZ_MBEA01000083.1"/>
</dbReference>
<dbReference type="Proteomes" id="UP000092683">
    <property type="component" value="Unassembled WGS sequence"/>
</dbReference>
<evidence type="ECO:0000256" key="3">
    <source>
        <dbReference type="ARBA" id="ARBA00023002"/>
    </source>
</evidence>
<evidence type="ECO:0000259" key="9">
    <source>
        <dbReference type="Pfam" id="PF14691"/>
    </source>
</evidence>
<organism evidence="10 11">
    <name type="scientific">Mycobacterium malmoense</name>
    <dbReference type="NCBI Taxonomy" id="1780"/>
    <lineage>
        <taxon>Bacteria</taxon>
        <taxon>Bacillati</taxon>
        <taxon>Actinomycetota</taxon>
        <taxon>Actinomycetes</taxon>
        <taxon>Mycobacteriales</taxon>
        <taxon>Mycobacteriaceae</taxon>
        <taxon>Mycobacterium</taxon>
    </lineage>
</organism>
<dbReference type="InterPro" id="IPR051394">
    <property type="entry name" value="Glutamate_Synthase"/>
</dbReference>
<keyword evidence="4" id="KW-0408">Iron</keyword>
<comment type="caution">
    <text evidence="10">The sequence shown here is derived from an EMBL/GenBank/DDBJ whole genome shotgun (WGS) entry which is preliminary data.</text>
</comment>
<dbReference type="NCBIfam" id="TIGR01317">
    <property type="entry name" value="GOGAT_sm_gam"/>
    <property type="match status" value="1"/>
</dbReference>
<dbReference type="InterPro" id="IPR009051">
    <property type="entry name" value="Helical_ferredxn"/>
</dbReference>
<keyword evidence="1" id="KW-0028">Amino-acid biosynthesis</keyword>
<feature type="domain" description="Dihydroprymidine dehydrogenase" evidence="9">
    <location>
        <begin position="25"/>
        <end position="131"/>
    </location>
</feature>
<name>A0A1B9D467_MYCMA</name>
<protein>
    <submittedName>
        <fullName evidence="10">Glutamate synthase</fullName>
    </submittedName>
</protein>
<dbReference type="FunFam" id="3.50.50.60:FF:000124">
    <property type="entry name" value="Glutamate synthase small subunit"/>
    <property type="match status" value="1"/>
</dbReference>
<dbReference type="Pfam" id="PF14691">
    <property type="entry name" value="Fer4_20"/>
    <property type="match status" value="1"/>
</dbReference>
<dbReference type="InterPro" id="IPR023753">
    <property type="entry name" value="FAD/NAD-binding_dom"/>
</dbReference>
<dbReference type="PANTHER" id="PTHR43100:SF1">
    <property type="entry name" value="GLUTAMATE SYNTHASE [NADPH] SMALL CHAIN"/>
    <property type="match status" value="1"/>
</dbReference>
<evidence type="ECO:0000256" key="1">
    <source>
        <dbReference type="ARBA" id="ARBA00022605"/>
    </source>
</evidence>
<accession>A0A1B9D467</accession>
<dbReference type="GO" id="GO:0016639">
    <property type="term" value="F:oxidoreductase activity, acting on the CH-NH2 group of donors, NAD or NADP as acceptor"/>
    <property type="evidence" value="ECO:0007669"/>
    <property type="project" value="InterPro"/>
</dbReference>
<evidence type="ECO:0000256" key="7">
    <source>
        <dbReference type="ARBA" id="ARBA00029440"/>
    </source>
</evidence>
<evidence type="ECO:0000313" key="10">
    <source>
        <dbReference type="EMBL" id="OCB49906.1"/>
    </source>
</evidence>